<protein>
    <submittedName>
        <fullName evidence="1">Uncharacterized protein</fullName>
    </submittedName>
</protein>
<dbReference type="EMBL" id="VSRR010021432">
    <property type="protein sequence ID" value="MPC63934.1"/>
    <property type="molecule type" value="Genomic_DNA"/>
</dbReference>
<evidence type="ECO:0000313" key="2">
    <source>
        <dbReference type="Proteomes" id="UP000324222"/>
    </source>
</evidence>
<evidence type="ECO:0000313" key="1">
    <source>
        <dbReference type="EMBL" id="MPC63934.1"/>
    </source>
</evidence>
<organism evidence="1 2">
    <name type="scientific">Portunus trituberculatus</name>
    <name type="common">Swimming crab</name>
    <name type="synonym">Neptunus trituberculatus</name>
    <dbReference type="NCBI Taxonomy" id="210409"/>
    <lineage>
        <taxon>Eukaryota</taxon>
        <taxon>Metazoa</taxon>
        <taxon>Ecdysozoa</taxon>
        <taxon>Arthropoda</taxon>
        <taxon>Crustacea</taxon>
        <taxon>Multicrustacea</taxon>
        <taxon>Malacostraca</taxon>
        <taxon>Eumalacostraca</taxon>
        <taxon>Eucarida</taxon>
        <taxon>Decapoda</taxon>
        <taxon>Pleocyemata</taxon>
        <taxon>Brachyura</taxon>
        <taxon>Eubrachyura</taxon>
        <taxon>Portunoidea</taxon>
        <taxon>Portunidae</taxon>
        <taxon>Portuninae</taxon>
        <taxon>Portunus</taxon>
    </lineage>
</organism>
<comment type="caution">
    <text evidence="1">The sequence shown here is derived from an EMBL/GenBank/DDBJ whole genome shotgun (WGS) entry which is preliminary data.</text>
</comment>
<proteinExistence type="predicted"/>
<keyword evidence="2" id="KW-1185">Reference proteome</keyword>
<dbReference type="AlphaFoldDB" id="A0A5B7H501"/>
<dbReference type="Proteomes" id="UP000324222">
    <property type="component" value="Unassembled WGS sequence"/>
</dbReference>
<sequence>MKAESLIYLTTYSVWRHDSPPPPTVTRWNSLSSRASPAGGRLAVRRVTSTAASITAAIVNYLGFAPLPA</sequence>
<reference evidence="1 2" key="1">
    <citation type="submission" date="2019-05" db="EMBL/GenBank/DDBJ databases">
        <title>Another draft genome of Portunus trituberculatus and its Hox gene families provides insights of decapod evolution.</title>
        <authorList>
            <person name="Jeong J.-H."/>
            <person name="Song I."/>
            <person name="Kim S."/>
            <person name="Choi T."/>
            <person name="Kim D."/>
            <person name="Ryu S."/>
            <person name="Kim W."/>
        </authorList>
    </citation>
    <scope>NUCLEOTIDE SEQUENCE [LARGE SCALE GENOMIC DNA]</scope>
    <source>
        <tissue evidence="1">Muscle</tissue>
    </source>
</reference>
<gene>
    <name evidence="1" type="ORF">E2C01_058042</name>
</gene>
<accession>A0A5B7H501</accession>
<name>A0A5B7H501_PORTR</name>